<keyword evidence="2" id="KW-1133">Transmembrane helix</keyword>
<dbReference type="OrthoDB" id="5901727at2"/>
<keyword evidence="2" id="KW-0812">Transmembrane</keyword>
<protein>
    <recommendedName>
        <fullName evidence="5">Hydroxylamine reductase</fullName>
    </recommendedName>
</protein>
<feature type="transmembrane region" description="Helical" evidence="2">
    <location>
        <begin position="6"/>
        <end position="35"/>
    </location>
</feature>
<feature type="region of interest" description="Disordered" evidence="1">
    <location>
        <begin position="62"/>
        <end position="88"/>
    </location>
</feature>
<gene>
    <name evidence="3" type="ORF">ATN88_23585</name>
</gene>
<evidence type="ECO:0008006" key="5">
    <source>
        <dbReference type="Google" id="ProtNLM"/>
    </source>
</evidence>
<keyword evidence="2" id="KW-0472">Membrane</keyword>
<organism evidence="3 4">
    <name type="scientific">Enterovibrio coralii</name>
    <dbReference type="NCBI Taxonomy" id="294935"/>
    <lineage>
        <taxon>Bacteria</taxon>
        <taxon>Pseudomonadati</taxon>
        <taxon>Pseudomonadota</taxon>
        <taxon>Gammaproteobacteria</taxon>
        <taxon>Vibrionales</taxon>
        <taxon>Vibrionaceae</taxon>
        <taxon>Enterovibrio</taxon>
    </lineage>
</organism>
<proteinExistence type="predicted"/>
<dbReference type="RefSeq" id="WP_067412241.1">
    <property type="nucleotide sequence ID" value="NZ_LNTY01000015.1"/>
</dbReference>
<comment type="caution">
    <text evidence="3">The sequence shown here is derived from an EMBL/GenBank/DDBJ whole genome shotgun (WGS) entry which is preliminary data.</text>
</comment>
<evidence type="ECO:0000313" key="4">
    <source>
        <dbReference type="Proteomes" id="UP000070529"/>
    </source>
</evidence>
<accession>A0A135IBK9</accession>
<dbReference type="AlphaFoldDB" id="A0A135IBK9"/>
<keyword evidence="4" id="KW-1185">Reference proteome</keyword>
<dbReference type="Proteomes" id="UP000070529">
    <property type="component" value="Unassembled WGS sequence"/>
</dbReference>
<evidence type="ECO:0000256" key="2">
    <source>
        <dbReference type="SAM" id="Phobius"/>
    </source>
</evidence>
<evidence type="ECO:0000313" key="3">
    <source>
        <dbReference type="EMBL" id="KXF82851.1"/>
    </source>
</evidence>
<reference evidence="3 4" key="1">
    <citation type="submission" date="2015-11" db="EMBL/GenBank/DDBJ databases">
        <title>Genomic Taxonomy of the Vibrionaceae.</title>
        <authorList>
            <person name="Gomez-Gil B."/>
            <person name="Enciso-Ibarra J."/>
        </authorList>
    </citation>
    <scope>NUCLEOTIDE SEQUENCE [LARGE SCALE GENOMIC DNA]</scope>
    <source>
        <strain evidence="3 4">CAIM 912</strain>
    </source>
</reference>
<evidence type="ECO:0000256" key="1">
    <source>
        <dbReference type="SAM" id="MobiDB-lite"/>
    </source>
</evidence>
<name>A0A135IBK9_9GAMM</name>
<sequence>MRQILIGVMTLILGFFTLVFATVLGLFVSLSALIAKPFVMKKLRKMQEQQAGIYQQQYTQAEETPFGTKQPHQGQTIDGDYQDVTDRR</sequence>
<dbReference type="EMBL" id="LNTY01000015">
    <property type="protein sequence ID" value="KXF82851.1"/>
    <property type="molecule type" value="Genomic_DNA"/>
</dbReference>